<evidence type="ECO:0000256" key="4">
    <source>
        <dbReference type="ARBA" id="ARBA00023136"/>
    </source>
</evidence>
<dbReference type="RefSeq" id="WP_061521697.1">
    <property type="nucleotide sequence ID" value="NZ_JARLZY010000011.1"/>
</dbReference>
<dbReference type="InterPro" id="IPR001902">
    <property type="entry name" value="SLC26A/SulP_fam"/>
</dbReference>
<dbReference type="STRING" id="1793963.AXI58_15485"/>
<feature type="transmembrane region" description="Helical" evidence="5">
    <location>
        <begin position="192"/>
        <end position="210"/>
    </location>
</feature>
<evidence type="ECO:0000313" key="8">
    <source>
        <dbReference type="Proteomes" id="UP000075430"/>
    </source>
</evidence>
<dbReference type="InterPro" id="IPR002645">
    <property type="entry name" value="STAS_dom"/>
</dbReference>
<feature type="transmembrane region" description="Helical" evidence="5">
    <location>
        <begin position="374"/>
        <end position="404"/>
    </location>
</feature>
<feature type="transmembrane region" description="Helical" evidence="5">
    <location>
        <begin position="20"/>
        <end position="40"/>
    </location>
</feature>
<reference evidence="8" key="1">
    <citation type="submission" date="2016-02" db="EMBL/GenBank/DDBJ databases">
        <authorList>
            <person name="Dunlap C."/>
        </authorList>
    </citation>
    <scope>NUCLEOTIDE SEQUENCE [LARGE SCALE GENOMIC DNA]</scope>
    <source>
        <strain evidence="8">NRRL B-41092</strain>
    </source>
</reference>
<feature type="transmembrane region" description="Helical" evidence="5">
    <location>
        <begin position="324"/>
        <end position="354"/>
    </location>
</feature>
<keyword evidence="4 5" id="KW-0472">Membrane</keyword>
<feature type="domain" description="STAS" evidence="6">
    <location>
        <begin position="416"/>
        <end position="526"/>
    </location>
</feature>
<dbReference type="InterPro" id="IPR011547">
    <property type="entry name" value="SLC26A/SulP_dom"/>
</dbReference>
<feature type="transmembrane region" description="Helical" evidence="5">
    <location>
        <begin position="46"/>
        <end position="63"/>
    </location>
</feature>
<dbReference type="InterPro" id="IPR036513">
    <property type="entry name" value="STAS_dom_sf"/>
</dbReference>
<evidence type="ECO:0000256" key="2">
    <source>
        <dbReference type="ARBA" id="ARBA00022692"/>
    </source>
</evidence>
<sequence length="526" mass="56462">MQFSGRYQGYNLQKFQKDIIAGIVVGIVAIPLGMAFAIASGVGPEYGLYTVIVAGILISMFGGSKYQIGGPTGAFVPILFAIVMQYGFDNLLVAGFMAGVMLVLFGVFKLGKIMKFVPKPVIVGFTAGIAVLIFSKQIAHFLGLSDVKKHESFVLNIAEIGKKIGTLNLYSIFIAGIALAILLLSAKLMPKIPGALVALLVSTLAAVVFFPDKMATIGSAYGEIPRHLPAFRLPDFSIDNMMMMFPSALIIALLGGLESILSAMVADNMKGSRHDSNKELVGQGIANMAAPLFGGIPATGAIARTATNIKNGAVSPISGIVHGVVVLLVLLVFAPFAVHVPLASMAPVLMVVAWNMSERKEVANMMRLKNTDSFVLAVTFLLTVLFDLIIGVSAGLVLAFVFFIRKMSETTSIKAPQAAVKNDSSVSTYSIEGPLFFGSIDSLETSLLERLQEKPKTLILLMNNVHYMDTSAEAVLGNVTNRIKRHNGKLMIVGLQSQPRELIRKTGLFHKIGKQHFFEHQDEITG</sequence>
<dbReference type="GO" id="GO:0016020">
    <property type="term" value="C:membrane"/>
    <property type="evidence" value="ECO:0007669"/>
    <property type="project" value="UniProtKB-SubCell"/>
</dbReference>
<evidence type="ECO:0000256" key="1">
    <source>
        <dbReference type="ARBA" id="ARBA00004141"/>
    </source>
</evidence>
<feature type="transmembrane region" description="Helical" evidence="5">
    <location>
        <begin position="122"/>
        <end position="144"/>
    </location>
</feature>
<dbReference type="PANTHER" id="PTHR11814">
    <property type="entry name" value="SULFATE TRANSPORTER"/>
    <property type="match status" value="1"/>
</dbReference>
<feature type="transmembrane region" description="Helical" evidence="5">
    <location>
        <begin position="68"/>
        <end position="86"/>
    </location>
</feature>
<feature type="transmembrane region" description="Helical" evidence="5">
    <location>
        <begin position="92"/>
        <end position="110"/>
    </location>
</feature>
<comment type="caution">
    <text evidence="7">The sequence shown here is derived from an EMBL/GenBank/DDBJ whole genome shotgun (WGS) entry which is preliminary data.</text>
</comment>
<feature type="transmembrane region" description="Helical" evidence="5">
    <location>
        <begin position="164"/>
        <end position="185"/>
    </location>
</feature>
<gene>
    <name evidence="7" type="ORF">AXI58_15485</name>
</gene>
<accession>A0A150F7D7</accession>
<name>A0A150F7D7_9BACI</name>
<dbReference type="Pfam" id="PF00916">
    <property type="entry name" value="Sulfate_transp"/>
    <property type="match status" value="1"/>
</dbReference>
<dbReference type="Proteomes" id="UP000075430">
    <property type="component" value="Unassembled WGS sequence"/>
</dbReference>
<keyword evidence="2 5" id="KW-0812">Transmembrane</keyword>
<dbReference type="SUPFAM" id="SSF52091">
    <property type="entry name" value="SpoIIaa-like"/>
    <property type="match status" value="1"/>
</dbReference>
<dbReference type="CDD" id="cd07042">
    <property type="entry name" value="STAS_SulP_like_sulfate_transporter"/>
    <property type="match status" value="1"/>
</dbReference>
<dbReference type="OrthoDB" id="9771198at2"/>
<keyword evidence="3 5" id="KW-1133">Transmembrane helix</keyword>
<dbReference type="GO" id="GO:0055085">
    <property type="term" value="P:transmembrane transport"/>
    <property type="evidence" value="ECO:0007669"/>
    <property type="project" value="InterPro"/>
</dbReference>
<organism evidence="7 8">
    <name type="scientific">Bacillus nakamurai</name>
    <dbReference type="NCBI Taxonomy" id="1793963"/>
    <lineage>
        <taxon>Bacteria</taxon>
        <taxon>Bacillati</taxon>
        <taxon>Bacillota</taxon>
        <taxon>Bacilli</taxon>
        <taxon>Bacillales</taxon>
        <taxon>Bacillaceae</taxon>
        <taxon>Bacillus</taxon>
    </lineage>
</organism>
<comment type="subcellular location">
    <subcellularLocation>
        <location evidence="1">Membrane</location>
        <topology evidence="1">Multi-pass membrane protein</topology>
    </subcellularLocation>
</comment>
<dbReference type="Pfam" id="PF01740">
    <property type="entry name" value="STAS"/>
    <property type="match status" value="1"/>
</dbReference>
<evidence type="ECO:0000313" key="7">
    <source>
        <dbReference type="EMBL" id="KXZ20213.1"/>
    </source>
</evidence>
<evidence type="ECO:0000259" key="6">
    <source>
        <dbReference type="PROSITE" id="PS50801"/>
    </source>
</evidence>
<protein>
    <submittedName>
        <fullName evidence="7">Sulfate transporter</fullName>
    </submittedName>
</protein>
<evidence type="ECO:0000256" key="5">
    <source>
        <dbReference type="SAM" id="Phobius"/>
    </source>
</evidence>
<dbReference type="PROSITE" id="PS50801">
    <property type="entry name" value="STAS"/>
    <property type="match status" value="1"/>
</dbReference>
<dbReference type="Gene3D" id="3.30.750.24">
    <property type="entry name" value="STAS domain"/>
    <property type="match status" value="1"/>
</dbReference>
<evidence type="ECO:0000256" key="3">
    <source>
        <dbReference type="ARBA" id="ARBA00022989"/>
    </source>
</evidence>
<dbReference type="AlphaFoldDB" id="A0A150F7D7"/>
<proteinExistence type="predicted"/>
<feature type="transmembrane region" description="Helical" evidence="5">
    <location>
        <begin position="243"/>
        <end position="266"/>
    </location>
</feature>
<keyword evidence="8" id="KW-1185">Reference proteome</keyword>
<dbReference type="EMBL" id="LSBA01000014">
    <property type="protein sequence ID" value="KXZ20213.1"/>
    <property type="molecule type" value="Genomic_DNA"/>
</dbReference>